<dbReference type="Gene3D" id="2.70.98.40">
    <property type="entry name" value="Glycoside hydrolase, family 65, N-terminal domain"/>
    <property type="match status" value="1"/>
</dbReference>
<sequence length="829" mass="94444">MSVIESFLPPIIKTKETFGGESDLAAYFYHESLNQLLSEDDWLIVQSTYDPKYNLKYETLFTLTNGYMGTRGACEQGAVPEMPGTYLAGVFNKGDGPVRELVNLPHWHGISVFANRNALRYAEDASPLNAQTCEVIRFCRILDMKQGLLISESVYRDSAGHETAVGTCRFVSRHNVHRTGIRLFITPLNHEGVFGVESRIDGSAVNWRTNPKFRAKHYHLIAAEDADFEELYLEAVTKDEAVHIGYGAAIHGLSRLGQQAPLPTISHKFSNDGEQCAEYCEFRIGRGETVQLDKLVVIYQALELNGDCLRDAVHRNLERYRSEGWTRELRRHADRYAEMWKDADIRIAGGEDENRLIRFNLFHLMSTAYSGSPAVSIAAKGLHGEGYWGHVFWDTEIFMLPFFMYTFPDLAKSLLKYRYEKLDGARENARIAGYAGAKFPWQSAASGQEEIPPFSYDEHGAPQPLWMGKIEDHVTADIAYAVCQYVSVVDDPVFMLEYGLELLIETARFWQSRVEFHSERRQYVILNVIGPDEFHERVDNNAYTNAMAAHNLVQAADMLTDYQARFPAEVSRLLARLEWRPDDIAEWRKIAALMYIPRDEDRLLIEQFDGYFQKKDYQFTAFDPLGMPVYTGNPQLAELEQTQIIKQADTVMLLLLLRGLADPATVKANYEYYEKRTWHQSSLSMGMYALMAQRLGDTEKAYDLWLRTARTDLMDRHGNAGLGLHAAATGAVWQVLLFGFGGVQPDESSGILEIAPSLPRAWRSLAFTIKWRGYRLVIEAEPERLHITLPEIREGTFQVKIWGQLYAWRAEHSGERISVPNRREASVNG</sequence>
<dbReference type="EMBL" id="SSOB01000006">
    <property type="protein sequence ID" value="THF82744.1"/>
    <property type="molecule type" value="Genomic_DNA"/>
</dbReference>
<dbReference type="InterPro" id="IPR011013">
    <property type="entry name" value="Gal_mutarotase_sf_dom"/>
</dbReference>
<feature type="binding site" evidence="5">
    <location>
        <begin position="646"/>
        <end position="647"/>
    </location>
    <ligand>
        <name>substrate</name>
    </ligand>
</feature>
<comment type="caution">
    <text evidence="9">The sequence shown here is derived from an EMBL/GenBank/DDBJ whole genome shotgun (WGS) entry which is preliminary data.</text>
</comment>
<dbReference type="Gene3D" id="1.50.10.10">
    <property type="match status" value="1"/>
</dbReference>
<dbReference type="InterPro" id="IPR017045">
    <property type="entry name" value="Malt_Pase/Glycosyl_Hdrlase"/>
</dbReference>
<dbReference type="GO" id="GO:0016757">
    <property type="term" value="F:glycosyltransferase activity"/>
    <property type="evidence" value="ECO:0007669"/>
    <property type="project" value="UniProtKB-KW"/>
</dbReference>
<dbReference type="Pfam" id="PF03636">
    <property type="entry name" value="Glyco_hydro_65N"/>
    <property type="match status" value="1"/>
</dbReference>
<dbReference type="InterPro" id="IPR008928">
    <property type="entry name" value="6-hairpin_glycosidase_sf"/>
</dbReference>
<dbReference type="Pfam" id="PF03633">
    <property type="entry name" value="Glyco_hydro_65C"/>
    <property type="match status" value="1"/>
</dbReference>
<dbReference type="GO" id="GO:0004553">
    <property type="term" value="F:hydrolase activity, hydrolyzing O-glycosyl compounds"/>
    <property type="evidence" value="ECO:0007669"/>
    <property type="project" value="TreeGrafter"/>
</dbReference>
<evidence type="ECO:0000313" key="10">
    <source>
        <dbReference type="Proteomes" id="UP000310636"/>
    </source>
</evidence>
<dbReference type="SUPFAM" id="SSF74650">
    <property type="entry name" value="Galactose mutarotase-like"/>
    <property type="match status" value="1"/>
</dbReference>
<evidence type="ECO:0000259" key="6">
    <source>
        <dbReference type="Pfam" id="PF03632"/>
    </source>
</evidence>
<keyword evidence="10" id="KW-1185">Reference proteome</keyword>
<dbReference type="OrthoDB" id="9758855at2"/>
<dbReference type="Proteomes" id="UP000310636">
    <property type="component" value="Unassembled WGS sequence"/>
</dbReference>
<feature type="domain" description="Glycoside hydrolase family 65 N-terminal" evidence="8">
    <location>
        <begin position="46"/>
        <end position="299"/>
    </location>
</feature>
<evidence type="ECO:0000256" key="5">
    <source>
        <dbReference type="PIRSR" id="PIRSR036289-51"/>
    </source>
</evidence>
<feature type="domain" description="Glycoside hydrolase family 65 C-terminal" evidence="7">
    <location>
        <begin position="749"/>
        <end position="804"/>
    </location>
</feature>
<dbReference type="InterPro" id="IPR005196">
    <property type="entry name" value="Glyco_hydro_65_N"/>
</dbReference>
<proteinExistence type="inferred from homology"/>
<dbReference type="Gene3D" id="2.60.420.10">
    <property type="entry name" value="Maltose phosphorylase, domain 3"/>
    <property type="match status" value="1"/>
</dbReference>
<keyword evidence="9" id="KW-0378">Hydrolase</keyword>
<gene>
    <name evidence="9" type="ORF">E6C55_06700</name>
</gene>
<dbReference type="AlphaFoldDB" id="A0A4S4C4R4"/>
<dbReference type="GO" id="GO:0005975">
    <property type="term" value="P:carbohydrate metabolic process"/>
    <property type="evidence" value="ECO:0007669"/>
    <property type="project" value="InterPro"/>
</dbReference>
<accession>A0A4S4C4R4</accession>
<dbReference type="InterPro" id="IPR005194">
    <property type="entry name" value="Glyco_hydro_65_C"/>
</dbReference>
<evidence type="ECO:0000256" key="2">
    <source>
        <dbReference type="ARBA" id="ARBA00022676"/>
    </source>
</evidence>
<comment type="similarity">
    <text evidence="1">Belongs to the glycosyl hydrolase 65 family.</text>
</comment>
<feature type="domain" description="Glycoside hydrolase family 65 central catalytic" evidence="6">
    <location>
        <begin position="358"/>
        <end position="734"/>
    </location>
</feature>
<evidence type="ECO:0000259" key="8">
    <source>
        <dbReference type="Pfam" id="PF03636"/>
    </source>
</evidence>
<keyword evidence="2" id="KW-0328">Glycosyltransferase</keyword>
<dbReference type="PANTHER" id="PTHR11051:SF8">
    <property type="entry name" value="PROTEIN-GLUCOSYLGALACTOSYLHYDROXYLYSINE GLUCOSIDASE"/>
    <property type="match status" value="1"/>
</dbReference>
<name>A0A4S4C4R4_9BACL</name>
<protein>
    <submittedName>
        <fullName evidence="9">Glycoside hydrolase family 65 protein</fullName>
    </submittedName>
</protein>
<organism evidence="9 10">
    <name type="scientific">Cohnella fermenti</name>
    <dbReference type="NCBI Taxonomy" id="2565925"/>
    <lineage>
        <taxon>Bacteria</taxon>
        <taxon>Bacillati</taxon>
        <taxon>Bacillota</taxon>
        <taxon>Bacilli</taxon>
        <taxon>Bacillales</taxon>
        <taxon>Paenibacillaceae</taxon>
        <taxon>Cohnella</taxon>
    </lineage>
</organism>
<dbReference type="InterPro" id="IPR012341">
    <property type="entry name" value="6hp_glycosidase-like_sf"/>
</dbReference>
<dbReference type="PIRSF" id="PIRSF036289">
    <property type="entry name" value="Glycosyl_hydrolase_malt_phosph"/>
    <property type="match status" value="1"/>
</dbReference>
<dbReference type="InterPro" id="IPR005195">
    <property type="entry name" value="Glyco_hydro_65_M"/>
</dbReference>
<feature type="active site" description="Proton donor" evidence="4">
    <location>
        <position position="533"/>
    </location>
</feature>
<reference evidence="9 10" key="1">
    <citation type="submission" date="2019-04" db="EMBL/GenBank/DDBJ databases">
        <title>Cohnella sp. nov. isolated from preserved vegetables.</title>
        <authorList>
            <person name="Lin S.-Y."/>
            <person name="Hung M.-H."/>
            <person name="Young C.-C."/>
        </authorList>
    </citation>
    <scope>NUCLEOTIDE SEQUENCE [LARGE SCALE GENOMIC DNA]</scope>
    <source>
        <strain evidence="9 10">CC-MHH1044</strain>
    </source>
</reference>
<evidence type="ECO:0000256" key="4">
    <source>
        <dbReference type="PIRSR" id="PIRSR036289-50"/>
    </source>
</evidence>
<dbReference type="GO" id="GO:0030246">
    <property type="term" value="F:carbohydrate binding"/>
    <property type="evidence" value="ECO:0007669"/>
    <property type="project" value="InterPro"/>
</dbReference>
<evidence type="ECO:0000259" key="7">
    <source>
        <dbReference type="Pfam" id="PF03633"/>
    </source>
</evidence>
<dbReference type="RefSeq" id="WP_136369005.1">
    <property type="nucleotide sequence ID" value="NZ_SSOB01000006.1"/>
</dbReference>
<dbReference type="SUPFAM" id="SSF48208">
    <property type="entry name" value="Six-hairpin glycosidases"/>
    <property type="match status" value="1"/>
</dbReference>
<keyword evidence="3" id="KW-0808">Transferase</keyword>
<dbReference type="PANTHER" id="PTHR11051">
    <property type="entry name" value="GLYCOSYL HYDROLASE-RELATED"/>
    <property type="match status" value="1"/>
</dbReference>
<dbReference type="Pfam" id="PF03632">
    <property type="entry name" value="Glyco_hydro_65m"/>
    <property type="match status" value="1"/>
</dbReference>
<evidence type="ECO:0000313" key="9">
    <source>
        <dbReference type="EMBL" id="THF82744.1"/>
    </source>
</evidence>
<dbReference type="InterPro" id="IPR037018">
    <property type="entry name" value="GH65_N"/>
</dbReference>
<evidence type="ECO:0000256" key="1">
    <source>
        <dbReference type="ARBA" id="ARBA00006768"/>
    </source>
</evidence>
<feature type="binding site" evidence="5">
    <location>
        <begin position="393"/>
        <end position="394"/>
    </location>
    <ligand>
        <name>substrate</name>
    </ligand>
</feature>
<evidence type="ECO:0000256" key="3">
    <source>
        <dbReference type="ARBA" id="ARBA00022679"/>
    </source>
</evidence>